<evidence type="ECO:0000313" key="3">
    <source>
        <dbReference type="EMBL" id="KAG8508918.1"/>
    </source>
</evidence>
<dbReference type="PANTHER" id="PTHR28549">
    <property type="entry name" value="GLYCOPROTEIN INTEGRAL MEMBRANE PROTEIN 1"/>
    <property type="match status" value="1"/>
</dbReference>
<organism evidence="3 4">
    <name type="scientific">Galemys pyrenaicus</name>
    <name type="common">Iberian desman</name>
    <name type="synonym">Pyrenean desman</name>
    <dbReference type="NCBI Taxonomy" id="202257"/>
    <lineage>
        <taxon>Eukaryota</taxon>
        <taxon>Metazoa</taxon>
        <taxon>Chordata</taxon>
        <taxon>Craniata</taxon>
        <taxon>Vertebrata</taxon>
        <taxon>Euteleostomi</taxon>
        <taxon>Mammalia</taxon>
        <taxon>Eutheria</taxon>
        <taxon>Laurasiatheria</taxon>
        <taxon>Eulipotyphla</taxon>
        <taxon>Talpidae</taxon>
        <taxon>Galemys</taxon>
    </lineage>
</organism>
<dbReference type="InterPro" id="IPR042319">
    <property type="entry name" value="GINM1"/>
</dbReference>
<dbReference type="Proteomes" id="UP000700334">
    <property type="component" value="Unassembled WGS sequence"/>
</dbReference>
<feature type="region of interest" description="Disordered" evidence="1">
    <location>
        <begin position="1"/>
        <end position="51"/>
    </location>
</feature>
<feature type="compositionally biased region" description="Pro residues" evidence="1">
    <location>
        <begin position="119"/>
        <end position="136"/>
    </location>
</feature>
<feature type="non-terminal residue" evidence="3">
    <location>
        <position position="1"/>
    </location>
</feature>
<keyword evidence="2" id="KW-0472">Membrane</keyword>
<feature type="transmembrane region" description="Helical" evidence="2">
    <location>
        <begin position="489"/>
        <end position="522"/>
    </location>
</feature>
<reference evidence="3" key="1">
    <citation type="journal article" date="2021" name="Evol. Appl.">
        <title>The genome of the Pyrenean desman and the effects of bottlenecks and inbreeding on the genomic landscape of an endangered species.</title>
        <authorList>
            <person name="Escoda L."/>
            <person name="Castresana J."/>
        </authorList>
    </citation>
    <scope>NUCLEOTIDE SEQUENCE</scope>
    <source>
        <strain evidence="3">IBE-C5619</strain>
    </source>
</reference>
<accession>A0A8J5ZW60</accession>
<protein>
    <submittedName>
        <fullName evidence="3">Glycoprotein integral membrane protein 1</fullName>
    </submittedName>
</protein>
<sequence length="569" mass="62113">TRVSYFLGGSRHSSASVPAHDSSAPPRPHPSGRLGPPLRPPTAAGLSKMEGPPRAPLALRLLLLAWLLAARCLTMTGTSEPRPLPPRALKVQRGMRGWAIPARGPSGRPGRSRGTAAPPGSPPADGPGTGSPPPPEGGRRLRKCGRPGRGQWREPKGLAGLRPSRCHETEGFLRRAGPWRAPPRKDAVPSELSAGNGAFLDRSLRWGKAVFVSGKCGSCSIRARARAFPGHLLAPPGGGRLPAAAWSMGRRTVAGDPLVPDSPRTGAQRRGLGADDIRINVTTLKDDGEITKLQVVLNITYESGQVYVNDFPVNSGVTRISCQTLIVKNENLENLEEKEYFGIVSIRILVHEWPMTSGSSLKLIVIQEEIVEIDGKQAEQKNITEIDILVKNQGMLRHSNYTLPLEESMLYSTSRDNDILFTLPTLPKKESVSTPQTTSQYLVRNVETTVDEDALPGKLPETPLRAEPPSSYKVMCQWVEQLRRDLCRFWSSVFPVLVMFLNVVVVGVIGASLVITILKVLFPICEYKGILQLDKISVIPVTTINLYPDDPEKTVEKPEDKTLKAHYYS</sequence>
<evidence type="ECO:0000256" key="1">
    <source>
        <dbReference type="SAM" id="MobiDB-lite"/>
    </source>
</evidence>
<keyword evidence="2" id="KW-1133">Transmembrane helix</keyword>
<gene>
    <name evidence="3" type="ORF">J0S82_000596</name>
</gene>
<evidence type="ECO:0000313" key="4">
    <source>
        <dbReference type="Proteomes" id="UP000700334"/>
    </source>
</evidence>
<comment type="caution">
    <text evidence="3">The sequence shown here is derived from an EMBL/GenBank/DDBJ whole genome shotgun (WGS) entry which is preliminary data.</text>
</comment>
<name>A0A8J5ZW60_GALPY</name>
<evidence type="ECO:0000256" key="2">
    <source>
        <dbReference type="SAM" id="Phobius"/>
    </source>
</evidence>
<dbReference type="OrthoDB" id="10022429at2759"/>
<dbReference type="EMBL" id="JAGFMF010011961">
    <property type="protein sequence ID" value="KAG8508918.1"/>
    <property type="molecule type" value="Genomic_DNA"/>
</dbReference>
<keyword evidence="2" id="KW-0812">Transmembrane</keyword>
<feature type="compositionally biased region" description="Low complexity" evidence="1">
    <location>
        <begin position="101"/>
        <end position="118"/>
    </location>
</feature>
<dbReference type="AlphaFoldDB" id="A0A8J5ZW60"/>
<keyword evidence="4" id="KW-1185">Reference proteome</keyword>
<dbReference type="PANTHER" id="PTHR28549:SF1">
    <property type="entry name" value="GLYCOPROTEIN INTEGRAL MEMBRANE PROTEIN 1"/>
    <property type="match status" value="1"/>
</dbReference>
<feature type="region of interest" description="Disordered" evidence="1">
    <location>
        <begin position="99"/>
        <end position="194"/>
    </location>
</feature>
<proteinExistence type="predicted"/>